<protein>
    <submittedName>
        <fullName evidence="5">Type I restriction enzyme, S subunit</fullName>
        <ecNumber evidence="5">3.1.21.3</ecNumber>
    </submittedName>
</protein>
<evidence type="ECO:0000313" key="6">
    <source>
        <dbReference type="Proteomes" id="UP000287853"/>
    </source>
</evidence>
<keyword evidence="5" id="KW-0378">Hydrolase</keyword>
<evidence type="ECO:0000256" key="1">
    <source>
        <dbReference type="ARBA" id="ARBA00010923"/>
    </source>
</evidence>
<dbReference type="Gene3D" id="3.90.220.20">
    <property type="entry name" value="DNA methylase specificity domains"/>
    <property type="match status" value="2"/>
</dbReference>
<gene>
    <name evidence="5" type="ORF">H206_00114</name>
</gene>
<dbReference type="Proteomes" id="UP000287853">
    <property type="component" value="Unassembled WGS sequence"/>
</dbReference>
<evidence type="ECO:0000313" key="5">
    <source>
        <dbReference type="EMBL" id="RWX46044.1"/>
    </source>
</evidence>
<dbReference type="GO" id="GO:0009035">
    <property type="term" value="F:type I site-specific deoxyribonuclease activity"/>
    <property type="evidence" value="ECO:0007669"/>
    <property type="project" value="UniProtKB-EC"/>
</dbReference>
<dbReference type="PANTHER" id="PTHR30408">
    <property type="entry name" value="TYPE-1 RESTRICTION ENZYME ECOKI SPECIFICITY PROTEIN"/>
    <property type="match status" value="1"/>
</dbReference>
<proteinExistence type="inferred from homology"/>
<keyword evidence="3" id="KW-0238">DNA-binding</keyword>
<reference evidence="5 6" key="1">
    <citation type="submission" date="2017-01" db="EMBL/GenBank/DDBJ databases">
        <title>The cable genome- insights into the physiology and evolution of filamentous bacteria capable of sulfide oxidation via long distance electron transfer.</title>
        <authorList>
            <person name="Schreiber L."/>
            <person name="Bjerg J.T."/>
            <person name="Boggild A."/>
            <person name="Van De Vossenberg J."/>
            <person name="Meysman F."/>
            <person name="Nielsen L.P."/>
            <person name="Schramm A."/>
            <person name="Kjeldsen K.U."/>
        </authorList>
    </citation>
    <scope>NUCLEOTIDE SEQUENCE [LARGE SCALE GENOMIC DNA]</scope>
    <source>
        <strain evidence="5">MCF</strain>
    </source>
</reference>
<dbReference type="Pfam" id="PF01420">
    <property type="entry name" value="Methylase_S"/>
    <property type="match status" value="2"/>
</dbReference>
<sequence length="380" mass="43088">MSRHKNLPNGWKRGALDSICDLKAGKFVPASEISEYCDNSPYPCYGGNGLRGYVKEFSHRGTFPLIGRQGALCGNINKASGEFHATEHAVVATPNPNIEVNWLYYQLVNANLNKYATGAAQPGLSVKNIKEILFIVPPLPEQKAIADFLSTWDKAIKKTERLLQAKKKQKLSELHSLISSHKANSTIGSFAKPVVRKVDKPDESYIAVGIRSHFKGTFQRVVEDPKTIKMDSLYRVKKNDLIINITFAWEGAIALVKQEDEQCYVSHRFPTYEIKRTKAEPNFIRQLIMSSRMKYDLSGISPGGAGRNRVLNKKDFLKMPIWLPDLETQKNISEYLETIDKEINLLKQLAEKHKTQKRGLMQKVLTGEWRIKPEVVKRYA</sequence>
<evidence type="ECO:0000256" key="3">
    <source>
        <dbReference type="ARBA" id="ARBA00023125"/>
    </source>
</evidence>
<evidence type="ECO:0000259" key="4">
    <source>
        <dbReference type="Pfam" id="PF01420"/>
    </source>
</evidence>
<dbReference type="EC" id="3.1.21.3" evidence="5"/>
<feature type="domain" description="Type I restriction modification DNA specificity" evidence="4">
    <location>
        <begin position="8"/>
        <end position="160"/>
    </location>
</feature>
<dbReference type="GO" id="GO:0003677">
    <property type="term" value="F:DNA binding"/>
    <property type="evidence" value="ECO:0007669"/>
    <property type="project" value="UniProtKB-KW"/>
</dbReference>
<dbReference type="CDD" id="cd17266">
    <property type="entry name" value="RMtype1_S_Sau1132ORF3780P-TRD2-CR2_like"/>
    <property type="match status" value="1"/>
</dbReference>
<name>A0A3S3U8D4_9BACT</name>
<dbReference type="InterPro" id="IPR000055">
    <property type="entry name" value="Restrct_endonuc_typeI_TRD"/>
</dbReference>
<organism evidence="5 6">
    <name type="scientific">Candidatus Electrothrix aarhusensis</name>
    <dbReference type="NCBI Taxonomy" id="1859131"/>
    <lineage>
        <taxon>Bacteria</taxon>
        <taxon>Pseudomonadati</taxon>
        <taxon>Thermodesulfobacteriota</taxon>
        <taxon>Desulfobulbia</taxon>
        <taxon>Desulfobulbales</taxon>
        <taxon>Desulfobulbaceae</taxon>
        <taxon>Candidatus Electrothrix</taxon>
    </lineage>
</organism>
<comment type="similarity">
    <text evidence="1">Belongs to the type-I restriction system S methylase family.</text>
</comment>
<dbReference type="AlphaFoldDB" id="A0A3S3U8D4"/>
<accession>A0A3S3U8D4</accession>
<dbReference type="EMBL" id="MTKO01000070">
    <property type="protein sequence ID" value="RWX46044.1"/>
    <property type="molecule type" value="Genomic_DNA"/>
</dbReference>
<comment type="caution">
    <text evidence="5">The sequence shown here is derived from an EMBL/GenBank/DDBJ whole genome shotgun (WGS) entry which is preliminary data.</text>
</comment>
<dbReference type="PANTHER" id="PTHR30408:SF12">
    <property type="entry name" value="TYPE I RESTRICTION ENZYME MJAVIII SPECIFICITY SUBUNIT"/>
    <property type="match status" value="1"/>
</dbReference>
<keyword evidence="2" id="KW-0680">Restriction system</keyword>
<feature type="domain" description="Type I restriction modification DNA specificity" evidence="4">
    <location>
        <begin position="228"/>
        <end position="350"/>
    </location>
</feature>
<dbReference type="GO" id="GO:0009307">
    <property type="term" value="P:DNA restriction-modification system"/>
    <property type="evidence" value="ECO:0007669"/>
    <property type="project" value="UniProtKB-KW"/>
</dbReference>
<keyword evidence="6" id="KW-1185">Reference proteome</keyword>
<dbReference type="SUPFAM" id="SSF116734">
    <property type="entry name" value="DNA methylase specificity domain"/>
    <property type="match status" value="2"/>
</dbReference>
<dbReference type="InterPro" id="IPR044946">
    <property type="entry name" value="Restrct_endonuc_typeI_TRD_sf"/>
</dbReference>
<evidence type="ECO:0000256" key="2">
    <source>
        <dbReference type="ARBA" id="ARBA00022747"/>
    </source>
</evidence>
<dbReference type="InterPro" id="IPR052021">
    <property type="entry name" value="Type-I_RS_S_subunit"/>
</dbReference>